<reference evidence="5 6" key="1">
    <citation type="journal article" date="2019" name="Environ. Microbiol.">
        <title>Species interactions and distinct microbial communities in high Arctic permafrost affected cryosols are associated with the CH4 and CO2 gas fluxes.</title>
        <authorList>
            <person name="Altshuler I."/>
            <person name="Hamel J."/>
            <person name="Turney S."/>
            <person name="Magnuson E."/>
            <person name="Levesque R."/>
            <person name="Greer C."/>
            <person name="Whyte L.G."/>
        </authorList>
    </citation>
    <scope>NUCLEOTIDE SEQUENCE [LARGE SCALE GENOMIC DNA]</scope>
    <source>
        <strain evidence="5 6">S5.1</strain>
    </source>
</reference>
<dbReference type="Pfam" id="PF05118">
    <property type="entry name" value="Asp_Arg_Hydrox"/>
    <property type="match status" value="1"/>
</dbReference>
<name>A0A502CDU2_9SPHN</name>
<dbReference type="GO" id="GO:0016020">
    <property type="term" value="C:membrane"/>
    <property type="evidence" value="ECO:0007669"/>
    <property type="project" value="TreeGrafter"/>
</dbReference>
<dbReference type="OrthoDB" id="21665at2"/>
<sequence>MAALRAGDAGTAFARLSLLKEGAPGIPAPWLLIAQAAERLGDDAEAEVALAHYLKDEPRHLGALLMMAALKVRGGDERAAQTFYRTALGAATQPGATIAPVLVPMLRAGEAFLAASTTRFSAHLEAAVDATGLADGVAGARIRQAIDLLLGRSDLFVQQPSMFYFPGLAQRSFFERDEFAWLASIEAAVPAMRAEASAAMAAHTGFEPYVRSSPDRPPPANPLRDDPNWSAFHLWQGGLPVADNAARCPATMAALDHAPIPVIAGRSPMAIYSLLTPGTHIQPHHGLLNTRLICHVPLIAPAGCGLRVGAETRTWRPGETLIFDDSFEHEAWNRGTEARVVLLFEIWRPELTATERAALTDLFEAIDRYQGVAIDAG</sequence>
<evidence type="ECO:0000313" key="6">
    <source>
        <dbReference type="Proteomes" id="UP000318413"/>
    </source>
</evidence>
<comment type="similarity">
    <text evidence="1">Belongs to the aspartyl/asparaginyl beta-hydroxylase family.</text>
</comment>
<dbReference type="EMBL" id="RCZK01000010">
    <property type="protein sequence ID" value="TPG10850.1"/>
    <property type="molecule type" value="Genomic_DNA"/>
</dbReference>
<evidence type="ECO:0000259" key="4">
    <source>
        <dbReference type="Pfam" id="PF05118"/>
    </source>
</evidence>
<dbReference type="InterPro" id="IPR051821">
    <property type="entry name" value="Asp/Asn_beta-hydroxylase"/>
</dbReference>
<keyword evidence="3" id="KW-0560">Oxidoreductase</keyword>
<evidence type="ECO:0000256" key="2">
    <source>
        <dbReference type="ARBA" id="ARBA00022964"/>
    </source>
</evidence>
<dbReference type="PANTHER" id="PTHR46332:SF5">
    <property type="entry name" value="ASPARTATE BETA-HYDROXYLASE DOMAIN CONTAINING 2"/>
    <property type="match status" value="1"/>
</dbReference>
<dbReference type="Gene3D" id="2.60.120.330">
    <property type="entry name" value="B-lactam Antibiotic, Isopenicillin N Synthase, Chain"/>
    <property type="match status" value="1"/>
</dbReference>
<feature type="domain" description="Aspartyl/asparaginy/proline hydroxylase" evidence="4">
    <location>
        <begin position="187"/>
        <end position="349"/>
    </location>
</feature>
<dbReference type="SUPFAM" id="SSF48452">
    <property type="entry name" value="TPR-like"/>
    <property type="match status" value="1"/>
</dbReference>
<dbReference type="InterPro" id="IPR011990">
    <property type="entry name" value="TPR-like_helical_dom_sf"/>
</dbReference>
<organism evidence="5 6">
    <name type="scientific">Sphingomonas oligophenolica</name>
    <dbReference type="NCBI Taxonomy" id="301154"/>
    <lineage>
        <taxon>Bacteria</taxon>
        <taxon>Pseudomonadati</taxon>
        <taxon>Pseudomonadota</taxon>
        <taxon>Alphaproteobacteria</taxon>
        <taxon>Sphingomonadales</taxon>
        <taxon>Sphingomonadaceae</taxon>
        <taxon>Sphingomonas</taxon>
    </lineage>
</organism>
<proteinExistence type="inferred from homology"/>
<evidence type="ECO:0000313" key="5">
    <source>
        <dbReference type="EMBL" id="TPG10850.1"/>
    </source>
</evidence>
<dbReference type="PANTHER" id="PTHR46332">
    <property type="entry name" value="ASPARTATE BETA-HYDROXYLASE DOMAIN-CONTAINING PROTEIN 2"/>
    <property type="match status" value="1"/>
</dbReference>
<comment type="caution">
    <text evidence="5">The sequence shown here is derived from an EMBL/GenBank/DDBJ whole genome shotgun (WGS) entry which is preliminary data.</text>
</comment>
<dbReference type="Gene3D" id="1.25.40.10">
    <property type="entry name" value="Tetratricopeptide repeat domain"/>
    <property type="match status" value="1"/>
</dbReference>
<dbReference type="SUPFAM" id="SSF51197">
    <property type="entry name" value="Clavaminate synthase-like"/>
    <property type="match status" value="1"/>
</dbReference>
<keyword evidence="2" id="KW-0223">Dioxygenase</keyword>
<dbReference type="AlphaFoldDB" id="A0A502CDU2"/>
<accession>A0A502CDU2</accession>
<dbReference type="GO" id="GO:0051213">
    <property type="term" value="F:dioxygenase activity"/>
    <property type="evidence" value="ECO:0007669"/>
    <property type="project" value="UniProtKB-KW"/>
</dbReference>
<dbReference type="Proteomes" id="UP000318413">
    <property type="component" value="Unassembled WGS sequence"/>
</dbReference>
<evidence type="ECO:0000256" key="3">
    <source>
        <dbReference type="ARBA" id="ARBA00023002"/>
    </source>
</evidence>
<protein>
    <submittedName>
        <fullName evidence="5">Aspartyl/asparaginyl beta-hydroxylase domain-containing protein</fullName>
    </submittedName>
</protein>
<evidence type="ECO:0000256" key="1">
    <source>
        <dbReference type="ARBA" id="ARBA00007730"/>
    </source>
</evidence>
<dbReference type="InterPro" id="IPR027443">
    <property type="entry name" value="IPNS-like_sf"/>
</dbReference>
<keyword evidence="6" id="KW-1185">Reference proteome</keyword>
<dbReference type="InterPro" id="IPR007803">
    <property type="entry name" value="Asp/Arg/Pro-Hydrxlase"/>
</dbReference>
<gene>
    <name evidence="5" type="ORF">EAH84_11980</name>
</gene>